<dbReference type="Gene3D" id="3.60.40.10">
    <property type="entry name" value="PPM-type phosphatase domain"/>
    <property type="match status" value="1"/>
</dbReference>
<evidence type="ECO:0000313" key="2">
    <source>
        <dbReference type="EMBL" id="RDB26890.1"/>
    </source>
</evidence>
<proteinExistence type="predicted"/>
<evidence type="ECO:0000313" key="3">
    <source>
        <dbReference type="Proteomes" id="UP000076154"/>
    </source>
</evidence>
<dbReference type="InterPro" id="IPR015655">
    <property type="entry name" value="PP2C"/>
</dbReference>
<dbReference type="Proteomes" id="UP000076154">
    <property type="component" value="Unassembled WGS sequence"/>
</dbReference>
<name>A0A369K094_HYPMA</name>
<protein>
    <submittedName>
        <fullName evidence="2">[Pyruvate dehydrogenase [acetyl-transferring]]-phosphatase 1, mitochondrial</fullName>
    </submittedName>
</protein>
<gene>
    <name evidence="2" type="primary">Pdp1_0</name>
    <name evidence="2" type="ORF">Hypma_004970</name>
</gene>
<dbReference type="OrthoDB" id="420076at2759"/>
<dbReference type="PANTHER" id="PTHR13832">
    <property type="entry name" value="PROTEIN PHOSPHATASE 2C"/>
    <property type="match status" value="1"/>
</dbReference>
<dbReference type="STRING" id="39966.A0A369K094"/>
<dbReference type="PANTHER" id="PTHR13832:SF792">
    <property type="entry name" value="GM14286P"/>
    <property type="match status" value="1"/>
</dbReference>
<dbReference type="SUPFAM" id="SSF81606">
    <property type="entry name" value="PP2C-like"/>
    <property type="match status" value="1"/>
</dbReference>
<dbReference type="CDD" id="cd00143">
    <property type="entry name" value="PP2Cc"/>
    <property type="match status" value="1"/>
</dbReference>
<accession>A0A369K094</accession>
<organism evidence="2 3">
    <name type="scientific">Hypsizygus marmoreus</name>
    <name type="common">White beech mushroom</name>
    <name type="synonym">Agaricus marmoreus</name>
    <dbReference type="NCBI Taxonomy" id="39966"/>
    <lineage>
        <taxon>Eukaryota</taxon>
        <taxon>Fungi</taxon>
        <taxon>Dikarya</taxon>
        <taxon>Basidiomycota</taxon>
        <taxon>Agaricomycotina</taxon>
        <taxon>Agaricomycetes</taxon>
        <taxon>Agaricomycetidae</taxon>
        <taxon>Agaricales</taxon>
        <taxon>Tricholomatineae</taxon>
        <taxon>Lyophyllaceae</taxon>
        <taxon>Hypsizygus</taxon>
    </lineage>
</organism>
<dbReference type="SMART" id="SM00332">
    <property type="entry name" value="PP2Cc"/>
    <property type="match status" value="1"/>
</dbReference>
<comment type="caution">
    <text evidence="2">The sequence shown here is derived from an EMBL/GenBank/DDBJ whole genome shotgun (WGS) entry which is preliminary data.</text>
</comment>
<dbReference type="InParanoid" id="A0A369K094"/>
<feature type="domain" description="PPM-type phosphatase" evidence="1">
    <location>
        <begin position="26"/>
        <end position="412"/>
    </location>
</feature>
<reference evidence="2" key="1">
    <citation type="submission" date="2018-04" db="EMBL/GenBank/DDBJ databases">
        <title>Whole genome sequencing of Hypsizygus marmoreus.</title>
        <authorList>
            <person name="Choi I.-G."/>
            <person name="Min B."/>
            <person name="Kim J.-G."/>
            <person name="Kim S."/>
            <person name="Oh Y.-L."/>
            <person name="Kong W.-S."/>
            <person name="Park H."/>
            <person name="Jeong J."/>
            <person name="Song E.-S."/>
        </authorList>
    </citation>
    <scope>NUCLEOTIDE SEQUENCE [LARGE SCALE GENOMIC DNA]</scope>
    <source>
        <strain evidence="2">51987-8</strain>
    </source>
</reference>
<dbReference type="PROSITE" id="PS51746">
    <property type="entry name" value="PPM_2"/>
    <property type="match status" value="1"/>
</dbReference>
<keyword evidence="3" id="KW-1185">Reference proteome</keyword>
<dbReference type="GO" id="GO:0004722">
    <property type="term" value="F:protein serine/threonine phosphatase activity"/>
    <property type="evidence" value="ECO:0007669"/>
    <property type="project" value="InterPro"/>
</dbReference>
<dbReference type="Pfam" id="PF00481">
    <property type="entry name" value="PP2C"/>
    <property type="match status" value="1"/>
</dbReference>
<dbReference type="EMBL" id="LUEZ02000021">
    <property type="protein sequence ID" value="RDB26890.1"/>
    <property type="molecule type" value="Genomic_DNA"/>
</dbReference>
<dbReference type="InterPro" id="IPR036457">
    <property type="entry name" value="PPM-type-like_dom_sf"/>
</dbReference>
<dbReference type="InterPro" id="IPR001932">
    <property type="entry name" value="PPM-type_phosphatase-like_dom"/>
</dbReference>
<sequence>MSHLDALDDARTAFLNCCAATTFPGDIHAVTFQPTPNRVNEDRYVVQEWDDISGRPWVFLAVLDGHGGTHTAEYAQNNLPGFIRAALRTRVAGLDANSLDPDVISELLSSQVKNFDDSIGRAVVSRCPKPEALADIQAQALIEGPDAEVFRRANSGTTLVAALIDGTKNHLWVVGLGDSSVVLSTISQSGIRRGERLLTLHNPSTPSEYARIKLEHPSQEQNIMKNDRVLGVLSVTRALGDFSFKLSSEFSRCIFTRIPSRFPGFPIHNVTDDNHTPPYISSTSEVRYINLAQLKSKRPILLLYTDGVNNIIDGRFVFRRQNPCIREPAEVMGMLLGDKLDHEFMQDVFEHKVELEWNGPRSASNLAAELLGNVLGGTNASRLMQVLTPELLGDDEEDSFYIDDTTIITCPLA</sequence>
<dbReference type="AlphaFoldDB" id="A0A369K094"/>
<evidence type="ECO:0000259" key="1">
    <source>
        <dbReference type="PROSITE" id="PS51746"/>
    </source>
</evidence>